<dbReference type="InterPro" id="IPR053344">
    <property type="entry name" value="cAMP-inducible_BP74-like"/>
</dbReference>
<evidence type="ECO:0000313" key="2">
    <source>
        <dbReference type="EMBL" id="GGA34085.1"/>
    </source>
</evidence>
<evidence type="ECO:0000313" key="3">
    <source>
        <dbReference type="Proteomes" id="UP000620046"/>
    </source>
</evidence>
<sequence>MLAMKIENIINNKIGPNDPVHLKGKVVRGRVAYNEEYAFHLDPKSIELISHTIEVCSATAFLVEEHLDRVGVPVDEFLKDGEWCPWDARFVREIKYPFPNPSK</sequence>
<dbReference type="Pfam" id="PF23621">
    <property type="entry name" value="BP74_N"/>
    <property type="match status" value="1"/>
</dbReference>
<accession>A0ABQ1FYS4</accession>
<name>A0ABQ1FYS4_9GAMM</name>
<dbReference type="EMBL" id="BMJA01000002">
    <property type="protein sequence ID" value="GGA34085.1"/>
    <property type="molecule type" value="Genomic_DNA"/>
</dbReference>
<organism evidence="2 3">
    <name type="scientific">Dyella nitratireducens</name>
    <dbReference type="NCBI Taxonomy" id="1849580"/>
    <lineage>
        <taxon>Bacteria</taxon>
        <taxon>Pseudomonadati</taxon>
        <taxon>Pseudomonadota</taxon>
        <taxon>Gammaproteobacteria</taxon>
        <taxon>Lysobacterales</taxon>
        <taxon>Rhodanobacteraceae</taxon>
        <taxon>Dyella</taxon>
    </lineage>
</organism>
<feature type="domain" description="BP74 N-terminal" evidence="1">
    <location>
        <begin position="7"/>
        <end position="95"/>
    </location>
</feature>
<evidence type="ECO:0000259" key="1">
    <source>
        <dbReference type="Pfam" id="PF23621"/>
    </source>
</evidence>
<dbReference type="PANTHER" id="PTHR35883:SF1">
    <property type="entry name" value="CALMODULIN-BINDING PROTEIN CAM-BP15-RELATED"/>
    <property type="match status" value="1"/>
</dbReference>
<reference evidence="3" key="1">
    <citation type="journal article" date="2019" name="Int. J. Syst. Evol. Microbiol.">
        <title>The Global Catalogue of Microorganisms (GCM) 10K type strain sequencing project: providing services to taxonomists for standard genome sequencing and annotation.</title>
        <authorList>
            <consortium name="The Broad Institute Genomics Platform"/>
            <consortium name="The Broad Institute Genome Sequencing Center for Infectious Disease"/>
            <person name="Wu L."/>
            <person name="Ma J."/>
        </authorList>
    </citation>
    <scope>NUCLEOTIDE SEQUENCE [LARGE SCALE GENOMIC DNA]</scope>
    <source>
        <strain evidence="3">CGMCC 1.15439</strain>
    </source>
</reference>
<dbReference type="Proteomes" id="UP000620046">
    <property type="component" value="Unassembled WGS sequence"/>
</dbReference>
<dbReference type="InterPro" id="IPR056422">
    <property type="entry name" value="BP74_N"/>
</dbReference>
<dbReference type="PANTHER" id="PTHR35883">
    <property type="entry name" value="CYCLIC AMP-INDUCIBLE PROTEIN BP74-RELATED"/>
    <property type="match status" value="1"/>
</dbReference>
<keyword evidence="3" id="KW-1185">Reference proteome</keyword>
<comment type="caution">
    <text evidence="2">The sequence shown here is derived from an EMBL/GenBank/DDBJ whole genome shotgun (WGS) entry which is preliminary data.</text>
</comment>
<gene>
    <name evidence="2" type="ORF">GCM10010981_23790</name>
</gene>
<proteinExistence type="predicted"/>
<protein>
    <recommendedName>
        <fullName evidence="1">BP74 N-terminal domain-containing protein</fullName>
    </recommendedName>
</protein>